<protein>
    <recommendedName>
        <fullName evidence="4">Spore-associated protein A</fullName>
    </recommendedName>
</protein>
<dbReference type="RefSeq" id="WP_369247811.1">
    <property type="nucleotide sequence ID" value="NZ_CP163443.1"/>
</dbReference>
<evidence type="ECO:0000256" key="1">
    <source>
        <dbReference type="SAM" id="MobiDB-lite"/>
    </source>
</evidence>
<feature type="chain" id="PRO_5044259553" description="Spore-associated protein A" evidence="2">
    <location>
        <begin position="29"/>
        <end position="152"/>
    </location>
</feature>
<evidence type="ECO:0008006" key="4">
    <source>
        <dbReference type="Google" id="ProtNLM"/>
    </source>
</evidence>
<evidence type="ECO:0000313" key="3">
    <source>
        <dbReference type="EMBL" id="XDQ54609.1"/>
    </source>
</evidence>
<dbReference type="AlphaFoldDB" id="A0AB39RHD4"/>
<sequence>MKRIASAALTTFALTAATVVGMTGSASAATGPSCSDAYQIGSTGYITVDGATAASVKQYYSPSCNKNYGYVYVWQSFRSAHAHWFVSASVSTTSDHISHASQGDWDVTEIWSGAASTVGVCTAGYGFLDVTNSSGSSSDGDHQGTGQSSTRC</sequence>
<proteinExistence type="predicted"/>
<reference evidence="3" key="1">
    <citation type="submission" date="2024-07" db="EMBL/GenBank/DDBJ databases">
        <authorList>
            <person name="Yu S.T."/>
        </authorList>
    </citation>
    <scope>NUCLEOTIDE SEQUENCE</scope>
    <source>
        <strain evidence="3">R41</strain>
    </source>
</reference>
<evidence type="ECO:0000256" key="2">
    <source>
        <dbReference type="SAM" id="SignalP"/>
    </source>
</evidence>
<accession>A0AB39RHD4</accession>
<keyword evidence="2" id="KW-0732">Signal</keyword>
<gene>
    <name evidence="3" type="ORF">AB5J53_24585</name>
</gene>
<feature type="region of interest" description="Disordered" evidence="1">
    <location>
        <begin position="133"/>
        <end position="152"/>
    </location>
</feature>
<dbReference type="EMBL" id="CP163443">
    <property type="protein sequence ID" value="XDQ54609.1"/>
    <property type="molecule type" value="Genomic_DNA"/>
</dbReference>
<organism evidence="3">
    <name type="scientific">Streptomyces sp. R41</name>
    <dbReference type="NCBI Taxonomy" id="3238632"/>
    <lineage>
        <taxon>Bacteria</taxon>
        <taxon>Bacillati</taxon>
        <taxon>Actinomycetota</taxon>
        <taxon>Actinomycetes</taxon>
        <taxon>Kitasatosporales</taxon>
        <taxon>Streptomycetaceae</taxon>
        <taxon>Streptomyces</taxon>
    </lineage>
</organism>
<name>A0AB39RHD4_9ACTN</name>
<feature type="signal peptide" evidence="2">
    <location>
        <begin position="1"/>
        <end position="28"/>
    </location>
</feature>